<evidence type="ECO:0000256" key="1">
    <source>
        <dbReference type="SAM" id="Phobius"/>
    </source>
</evidence>
<accession>A0A2M8GIH7</accession>
<reference evidence="3" key="1">
    <citation type="submission" date="2017-09" db="EMBL/GenBank/DDBJ databases">
        <title>Depth-based differentiation of microbial function through sediment-hosted aquifers and enrichment of novel symbionts in the deep terrestrial subsurface.</title>
        <authorList>
            <person name="Probst A.J."/>
            <person name="Ladd B."/>
            <person name="Jarett J.K."/>
            <person name="Geller-Mcgrath D.E."/>
            <person name="Sieber C.M.K."/>
            <person name="Emerson J.B."/>
            <person name="Anantharaman K."/>
            <person name="Thomas B.C."/>
            <person name="Malmstrom R."/>
            <person name="Stieglmeier M."/>
            <person name="Klingl A."/>
            <person name="Woyke T."/>
            <person name="Ryan C.M."/>
            <person name="Banfield J.F."/>
        </authorList>
    </citation>
    <scope>NUCLEOTIDE SEQUENCE [LARGE SCALE GENOMIC DNA]</scope>
</reference>
<keyword evidence="1" id="KW-0472">Membrane</keyword>
<dbReference type="EMBL" id="PFQM01000138">
    <property type="protein sequence ID" value="PJC79612.1"/>
    <property type="molecule type" value="Genomic_DNA"/>
</dbReference>
<comment type="caution">
    <text evidence="2">The sequence shown here is derived from an EMBL/GenBank/DDBJ whole genome shotgun (WGS) entry which is preliminary data.</text>
</comment>
<name>A0A2M8GIH7_9BACT</name>
<keyword evidence="1" id="KW-1133">Transmembrane helix</keyword>
<dbReference type="Proteomes" id="UP000228960">
    <property type="component" value="Unassembled WGS sequence"/>
</dbReference>
<evidence type="ECO:0000313" key="3">
    <source>
        <dbReference type="Proteomes" id="UP000228960"/>
    </source>
</evidence>
<keyword evidence="1" id="KW-0812">Transmembrane</keyword>
<sequence>MGSIPSFGTEKIKNYELRITNYTLQIIIGVVGCLVYLYLCWRTMRENYKEEDMIAFGWVSLLVYLIGSRIAFVYDQPKLWLEFWKMNQVNVLGGYILWLLLAWLITKDREWKFFAFGEDSLINLAWINLIYFGLTFQGKLIILLLIVLVVGWVLKSRYRSLWWYKSGKKGFLFLLTNMVFFVGLAFVFNNYFYLIMTLLSGVRLVMLGNERNSK</sequence>
<gene>
    <name evidence="2" type="ORF">CO009_04230</name>
</gene>
<evidence type="ECO:0000313" key="2">
    <source>
        <dbReference type="EMBL" id="PJC79612.1"/>
    </source>
</evidence>
<feature type="transmembrane region" description="Helical" evidence="1">
    <location>
        <begin position="86"/>
        <end position="106"/>
    </location>
</feature>
<feature type="transmembrane region" description="Helical" evidence="1">
    <location>
        <begin position="140"/>
        <end position="158"/>
    </location>
</feature>
<dbReference type="AlphaFoldDB" id="A0A2M8GIH7"/>
<organism evidence="2 3">
    <name type="scientific">Candidatus Shapirobacteria bacterium CG_4_8_14_3_um_filter_35_11</name>
    <dbReference type="NCBI Taxonomy" id="1974874"/>
    <lineage>
        <taxon>Bacteria</taxon>
        <taxon>Candidatus Shapironibacteriota</taxon>
    </lineage>
</organism>
<feature type="transmembrane region" description="Helical" evidence="1">
    <location>
        <begin position="22"/>
        <end position="41"/>
    </location>
</feature>
<feature type="transmembrane region" description="Helical" evidence="1">
    <location>
        <begin position="53"/>
        <end position="74"/>
    </location>
</feature>
<protein>
    <submittedName>
        <fullName evidence="2">Uncharacterized protein</fullName>
    </submittedName>
</protein>
<proteinExistence type="predicted"/>
<feature type="transmembrane region" description="Helical" evidence="1">
    <location>
        <begin position="170"/>
        <end position="186"/>
    </location>
</feature>